<evidence type="ECO:0000256" key="1">
    <source>
        <dbReference type="SAM" id="Phobius"/>
    </source>
</evidence>
<keyword evidence="1" id="KW-0812">Transmembrane</keyword>
<proteinExistence type="predicted"/>
<feature type="transmembrane region" description="Helical" evidence="1">
    <location>
        <begin position="251"/>
        <end position="274"/>
    </location>
</feature>
<feature type="transmembrane region" description="Helical" evidence="1">
    <location>
        <begin position="161"/>
        <end position="181"/>
    </location>
</feature>
<keyword evidence="1" id="KW-1133">Transmembrane helix</keyword>
<dbReference type="Proteomes" id="UP000199518">
    <property type="component" value="Unassembled WGS sequence"/>
</dbReference>
<accession>A0A1I3LNS7</accession>
<evidence type="ECO:0000313" key="2">
    <source>
        <dbReference type="EMBL" id="SFI86429.1"/>
    </source>
</evidence>
<dbReference type="STRING" id="1576369.SAMN05421753_11322"/>
<feature type="transmembrane region" description="Helical" evidence="1">
    <location>
        <begin position="97"/>
        <end position="118"/>
    </location>
</feature>
<evidence type="ECO:0008006" key="4">
    <source>
        <dbReference type="Google" id="ProtNLM"/>
    </source>
</evidence>
<feature type="transmembrane region" description="Helical" evidence="1">
    <location>
        <begin position="376"/>
        <end position="397"/>
    </location>
</feature>
<organism evidence="2 3">
    <name type="scientific">Planctomicrobium piriforme</name>
    <dbReference type="NCBI Taxonomy" id="1576369"/>
    <lineage>
        <taxon>Bacteria</taxon>
        <taxon>Pseudomonadati</taxon>
        <taxon>Planctomycetota</taxon>
        <taxon>Planctomycetia</taxon>
        <taxon>Planctomycetales</taxon>
        <taxon>Planctomycetaceae</taxon>
        <taxon>Planctomicrobium</taxon>
    </lineage>
</organism>
<name>A0A1I3LNS7_9PLAN</name>
<dbReference type="RefSeq" id="WP_092052154.1">
    <property type="nucleotide sequence ID" value="NZ_FOQD01000013.1"/>
</dbReference>
<dbReference type="EMBL" id="FOQD01000013">
    <property type="protein sequence ID" value="SFI86429.1"/>
    <property type="molecule type" value="Genomic_DNA"/>
</dbReference>
<keyword evidence="1" id="KW-0472">Membrane</keyword>
<feature type="transmembrane region" description="Helical" evidence="1">
    <location>
        <begin position="130"/>
        <end position="149"/>
    </location>
</feature>
<sequence length="564" mass="62087">MSNVAYFTDWINALGPAAQNVWRGAVVANAVVLSVLVALILRQKTTGNERWTRPELLLSAAGVIGILLVRIPCYATMGGSFDETLWLADAITLRADPRFWISVDATTSGPLTIYLLLLPELWGGVPSYGFARLLTAVIWGATASFFYAALRNLVDRKLAALAAASLFAVLAGFSVIDNVSWNGEHLPIFCMMTAMWLLSRQQVVGTISLLSCLTVGLLLGAVPFAKLQAGPMAMTLGLFSLFLVHRWSSRMALLLGALTPLALVAGYLITFQAVEQAWLLSISTNLGYARSYSSRTPIQRLLGLPAVLFDSMDTRVFFLIQILTGIAGLIALSEVGWKQLPQRRRRLAWLACSIAWLSSVWYAVSTTGTFFNHYFLFFLTPLLLWNALSWYAAFAVIQQGTLLKTPWRVRHIAYVTVALITAPLLPLLKYGNTQIPNDGQPLPLVWQSPLSDAIAKRASPDSLLAVWGHRPELYVQTGLPSATRYPYPYIVHAPWSNNAAHQRLYLQDLASHPNVIFVEALQGEGASAGCPPLASLPELQTYVDHHFQHVDTIDGSRVWQSNRP</sequence>
<dbReference type="OrthoDB" id="275826at2"/>
<reference evidence="3" key="1">
    <citation type="submission" date="2016-10" db="EMBL/GenBank/DDBJ databases">
        <authorList>
            <person name="Varghese N."/>
            <person name="Submissions S."/>
        </authorList>
    </citation>
    <scope>NUCLEOTIDE SEQUENCE [LARGE SCALE GENOMIC DNA]</scope>
    <source>
        <strain evidence="3">DSM 26348</strain>
    </source>
</reference>
<feature type="transmembrane region" description="Helical" evidence="1">
    <location>
        <begin position="56"/>
        <end position="77"/>
    </location>
</feature>
<feature type="transmembrane region" description="Helical" evidence="1">
    <location>
        <begin position="316"/>
        <end position="335"/>
    </location>
</feature>
<keyword evidence="3" id="KW-1185">Reference proteome</keyword>
<feature type="transmembrane region" description="Helical" evidence="1">
    <location>
        <begin position="202"/>
        <end position="221"/>
    </location>
</feature>
<dbReference type="AlphaFoldDB" id="A0A1I3LNS7"/>
<gene>
    <name evidence="2" type="ORF">SAMN05421753_11322</name>
</gene>
<protein>
    <recommendedName>
        <fullName evidence="4">Dolichyl-phosphate-mannose-protein mannosyltransferase</fullName>
    </recommendedName>
</protein>
<evidence type="ECO:0000313" key="3">
    <source>
        <dbReference type="Proteomes" id="UP000199518"/>
    </source>
</evidence>
<feature type="transmembrane region" description="Helical" evidence="1">
    <location>
        <begin position="347"/>
        <end position="364"/>
    </location>
</feature>
<feature type="transmembrane region" description="Helical" evidence="1">
    <location>
        <begin position="409"/>
        <end position="428"/>
    </location>
</feature>
<feature type="transmembrane region" description="Helical" evidence="1">
    <location>
        <begin position="20"/>
        <end position="41"/>
    </location>
</feature>